<reference evidence="6" key="1">
    <citation type="submission" date="2021-01" db="EMBL/GenBank/DDBJ databases">
        <title>Genomic Encyclopedia of Type Strains, Phase IV (KMG-IV): sequencing the most valuable type-strain genomes for metagenomic binning, comparative biology and taxonomic classification.</title>
        <authorList>
            <person name="Goeker M."/>
        </authorList>
    </citation>
    <scope>NUCLEOTIDE SEQUENCE</scope>
    <source>
        <strain evidence="6">DSM 23230</strain>
    </source>
</reference>
<dbReference type="PANTHER" id="PTHR43855:SF1">
    <property type="entry name" value="THIOSULFATE SULFURTRANSFERASE"/>
    <property type="match status" value="1"/>
</dbReference>
<evidence type="ECO:0000259" key="5">
    <source>
        <dbReference type="PROSITE" id="PS50206"/>
    </source>
</evidence>
<dbReference type="EMBL" id="JAFBDQ010000005">
    <property type="protein sequence ID" value="MBM7556417.1"/>
    <property type="molecule type" value="Genomic_DNA"/>
</dbReference>
<dbReference type="Pfam" id="PF00581">
    <property type="entry name" value="Rhodanese"/>
    <property type="match status" value="2"/>
</dbReference>
<dbReference type="InterPro" id="IPR001763">
    <property type="entry name" value="Rhodanese-like_dom"/>
</dbReference>
<dbReference type="CDD" id="cd01449">
    <property type="entry name" value="TST_Repeat_2"/>
    <property type="match status" value="1"/>
</dbReference>
<evidence type="ECO:0000256" key="4">
    <source>
        <dbReference type="SAM" id="SignalP"/>
    </source>
</evidence>
<protein>
    <recommendedName>
        <fullName evidence="1">thiosulfate sulfurtransferase</fullName>
        <ecNumber evidence="1">2.8.1.1</ecNumber>
    </recommendedName>
</protein>
<comment type="catalytic activity">
    <reaction evidence="3">
        <text>thiosulfate + hydrogen cyanide = thiocyanate + sulfite + 2 H(+)</text>
        <dbReference type="Rhea" id="RHEA:16881"/>
        <dbReference type="ChEBI" id="CHEBI:15378"/>
        <dbReference type="ChEBI" id="CHEBI:17359"/>
        <dbReference type="ChEBI" id="CHEBI:18022"/>
        <dbReference type="ChEBI" id="CHEBI:18407"/>
        <dbReference type="ChEBI" id="CHEBI:33542"/>
        <dbReference type="EC" id="2.8.1.1"/>
    </reaction>
</comment>
<dbReference type="InterPro" id="IPR036873">
    <property type="entry name" value="Rhodanese-like_dom_sf"/>
</dbReference>
<dbReference type="PROSITE" id="PS50206">
    <property type="entry name" value="RHODANESE_3"/>
    <property type="match status" value="2"/>
</dbReference>
<keyword evidence="4" id="KW-0732">Signal</keyword>
<dbReference type="RefSeq" id="WP_204701193.1">
    <property type="nucleotide sequence ID" value="NZ_JAFBDQ010000005.1"/>
</dbReference>
<evidence type="ECO:0000313" key="7">
    <source>
        <dbReference type="Proteomes" id="UP000774000"/>
    </source>
</evidence>
<feature type="domain" description="Rhodanese" evidence="5">
    <location>
        <begin position="46"/>
        <end position="159"/>
    </location>
</feature>
<dbReference type="SUPFAM" id="SSF52821">
    <property type="entry name" value="Rhodanese/Cell cycle control phosphatase"/>
    <property type="match status" value="2"/>
</dbReference>
<feature type="domain" description="Rhodanese" evidence="5">
    <location>
        <begin position="190"/>
        <end position="303"/>
    </location>
</feature>
<evidence type="ECO:0000256" key="1">
    <source>
        <dbReference type="ARBA" id="ARBA00012245"/>
    </source>
</evidence>
<dbReference type="PANTHER" id="PTHR43855">
    <property type="entry name" value="THIOSULFATE SULFURTRANSFERASE"/>
    <property type="match status" value="1"/>
</dbReference>
<dbReference type="SMART" id="SM00450">
    <property type="entry name" value="RHOD"/>
    <property type="match status" value="2"/>
</dbReference>
<dbReference type="InterPro" id="IPR001307">
    <property type="entry name" value="Thiosulphate_STrfase_CS"/>
</dbReference>
<name>A0A939BP24_9FIRM</name>
<feature type="signal peptide" evidence="4">
    <location>
        <begin position="1"/>
        <end position="23"/>
    </location>
</feature>
<dbReference type="CDD" id="cd01448">
    <property type="entry name" value="TST_Repeat_1"/>
    <property type="match status" value="1"/>
</dbReference>
<dbReference type="AlphaFoldDB" id="A0A939BP24"/>
<sequence length="303" mass="33466">MKKIMLMMLVAVLVAGFSLSGVAADRGYANPEMVISAEELHSDLESGEDIAILDVTNKMNYTKAHIPGAVSIWGGEMATTNQVKGEDVKGLILPPQEFEDVMEEKGISNNTRVVVYDHSGGLWATRVWWMLQVYNHQGQVQLLDGGIKAWQNKDYDVNHLPEGADEGSYTVNKVNEDMIISTSELNNNLGQSDFAVIDTRSAAEYKGEKALGGANRAGRIPGAIHIEWTENSDENGLLKPASELKKLYQNHGVTPDKEIAMYCHTSVRATYNYFALKLIGYPNLKIYDAAWVGWANDPSLEIE</sequence>
<keyword evidence="7" id="KW-1185">Reference proteome</keyword>
<dbReference type="PROSITE" id="PS00380">
    <property type="entry name" value="RHODANESE_1"/>
    <property type="match status" value="1"/>
</dbReference>
<proteinExistence type="predicted"/>
<accession>A0A939BP24</accession>
<comment type="caution">
    <text evidence="6">The sequence shown here is derived from an EMBL/GenBank/DDBJ whole genome shotgun (WGS) entry which is preliminary data.</text>
</comment>
<gene>
    <name evidence="6" type="ORF">JOC47_001260</name>
</gene>
<dbReference type="Proteomes" id="UP000774000">
    <property type="component" value="Unassembled WGS sequence"/>
</dbReference>
<evidence type="ECO:0000256" key="2">
    <source>
        <dbReference type="ARBA" id="ARBA00022737"/>
    </source>
</evidence>
<evidence type="ECO:0000256" key="3">
    <source>
        <dbReference type="ARBA" id="ARBA00047549"/>
    </source>
</evidence>
<dbReference type="GO" id="GO:0004792">
    <property type="term" value="F:thiosulfate-cyanide sulfurtransferase activity"/>
    <property type="evidence" value="ECO:0007669"/>
    <property type="project" value="UniProtKB-EC"/>
</dbReference>
<organism evidence="6 7">
    <name type="scientific">Halanaerobacter jeridensis</name>
    <dbReference type="NCBI Taxonomy" id="706427"/>
    <lineage>
        <taxon>Bacteria</taxon>
        <taxon>Bacillati</taxon>
        <taxon>Bacillota</taxon>
        <taxon>Clostridia</taxon>
        <taxon>Halanaerobiales</taxon>
        <taxon>Halobacteroidaceae</taxon>
        <taxon>Halanaerobacter</taxon>
    </lineage>
</organism>
<keyword evidence="6" id="KW-0808">Transferase</keyword>
<evidence type="ECO:0000313" key="6">
    <source>
        <dbReference type="EMBL" id="MBM7556417.1"/>
    </source>
</evidence>
<dbReference type="InterPro" id="IPR051126">
    <property type="entry name" value="Thiosulfate_sulfurtransferase"/>
</dbReference>
<dbReference type="Gene3D" id="3.40.250.10">
    <property type="entry name" value="Rhodanese-like domain"/>
    <property type="match status" value="2"/>
</dbReference>
<feature type="chain" id="PRO_5038734475" description="thiosulfate sulfurtransferase" evidence="4">
    <location>
        <begin position="24"/>
        <end position="303"/>
    </location>
</feature>
<keyword evidence="2" id="KW-0677">Repeat</keyword>
<dbReference type="EC" id="2.8.1.1" evidence="1"/>